<evidence type="ECO:0000313" key="3">
    <source>
        <dbReference type="Proteomes" id="UP000236000"/>
    </source>
</evidence>
<dbReference type="EMBL" id="PJKA01000010">
    <property type="protein sequence ID" value="PNC18137.1"/>
    <property type="molecule type" value="Genomic_DNA"/>
</dbReference>
<proteinExistence type="predicted"/>
<name>A0A2N8HDV9_9BACT</name>
<dbReference type="OrthoDB" id="181895at2"/>
<evidence type="ECO:0000313" key="2">
    <source>
        <dbReference type="EMBL" id="PNC18137.1"/>
    </source>
</evidence>
<gene>
    <name evidence="2" type="ORF">CXU22_05735</name>
</gene>
<reference evidence="2 3" key="1">
    <citation type="journal article" date="2017" name="BMC Genomics">
        <title>Genome sequencing of 39 Akkermansia muciniphila isolates reveals its population structure, genomic and functional diverisity, and global distribution in mammalian gut microbiotas.</title>
        <authorList>
            <person name="Guo X."/>
            <person name="Li S."/>
            <person name="Zhang J."/>
            <person name="Wu F."/>
            <person name="Li X."/>
            <person name="Wu D."/>
            <person name="Zhang M."/>
            <person name="Ou Z."/>
            <person name="Jie Z."/>
            <person name="Yan Q."/>
            <person name="Li P."/>
            <person name="Yi J."/>
            <person name="Peng Y."/>
        </authorList>
    </citation>
    <scope>NUCLEOTIDE SEQUENCE [LARGE SCALE GENOMIC DNA]</scope>
    <source>
        <strain evidence="2 3">GP24</strain>
    </source>
</reference>
<feature type="domain" description="DUF4340" evidence="1">
    <location>
        <begin position="417"/>
        <end position="600"/>
    </location>
</feature>
<organism evidence="2 3">
    <name type="scientific">Akkermansia muciniphila</name>
    <dbReference type="NCBI Taxonomy" id="239935"/>
    <lineage>
        <taxon>Bacteria</taxon>
        <taxon>Pseudomonadati</taxon>
        <taxon>Verrucomicrobiota</taxon>
        <taxon>Verrucomicrobiia</taxon>
        <taxon>Verrucomicrobiales</taxon>
        <taxon>Akkermansiaceae</taxon>
        <taxon>Akkermansia</taxon>
    </lineage>
</organism>
<dbReference type="Pfam" id="PF14238">
    <property type="entry name" value="DUF4340"/>
    <property type="match status" value="1"/>
</dbReference>
<accession>A0A2N8HDV9</accession>
<evidence type="ECO:0000259" key="1">
    <source>
        <dbReference type="Pfam" id="PF14238"/>
    </source>
</evidence>
<dbReference type="AlphaFoldDB" id="A0A2N8HDV9"/>
<comment type="caution">
    <text evidence="2">The sequence shown here is derived from an EMBL/GenBank/DDBJ whole genome shotgun (WGS) entry which is preliminary data.</text>
</comment>
<dbReference type="Proteomes" id="UP000236000">
    <property type="component" value="Unassembled WGS sequence"/>
</dbReference>
<dbReference type="RefSeq" id="WP_102713464.1">
    <property type="nucleotide sequence ID" value="NZ_PJKA01000010.1"/>
</dbReference>
<sequence>MRTFRFILLILVTLAAIGAAVLLTIDGNLSRIIGRTAFSSGERLFPYTREEMNEVSWMRINCVGDVAEFRRKPNGVWWCEKPWDDRMDPRAAAAILQYTYSTSIVDALPLHKIDSASLKEFGVKTTPVTITLKEMSDDGKRSSTVARYTLGSLAPWLVDDPENKTTDDTTYMQTDFYGRDTRILVGTGNILPLFKSGIRQLRDHRPLLLHPAMPASIEINNHGQRIALERKVPGGPWKITYPLSLDTDPAMMDVLLGTLQKLTAVRVYNPEETSVPDMTDDQITSVSIRNFTGRRTEDGKSLEKEENPVTLRIYPPSDNGSMSELVKATVSDRKAVFELAQTTEANKEVPGVRNIPLDLGLLRSKQLTDIGDYKITGLSIRKSFQDYPTIARFIQGDEKKGIKPTWLYTAEGSSYQEANPEHLVSLLKTVKLGKVAGFASDKATDLSVYGLDNPRMTLTMSLLPKPGEEPRAPVTVFFSKGTDGSWYARQAGKPTVAMLDNAYMKDLLTDALAWKKKKLFSFSRFDLKEMHLERIGSGGPLALKFDRLDDSWTASKDGKDETLNINPNRANRYLDELEKMEVSTWLPYTDARAHEALKNPVFRLKLILQVYKEAAPVQAHDGSDGVTFAAEPEMEEKVITLEIAPAGEAGYSRFYYGRVNTSPNYFILNMDAVRLLGASLSEDN</sequence>
<dbReference type="InterPro" id="IPR025641">
    <property type="entry name" value="DUF4340"/>
</dbReference>
<protein>
    <recommendedName>
        <fullName evidence="1">DUF4340 domain-containing protein</fullName>
    </recommendedName>
</protein>